<evidence type="ECO:0000313" key="2">
    <source>
        <dbReference type="EMBL" id="WWD21135.1"/>
    </source>
</evidence>
<feature type="compositionally biased region" description="Pro residues" evidence="1">
    <location>
        <begin position="80"/>
        <end position="93"/>
    </location>
</feature>
<dbReference type="PANTHER" id="PTHR28498:SF1">
    <property type="entry name" value="ZINC FINGER SWIM DOMAIN-CONTAINING PROTEIN 7"/>
    <property type="match status" value="1"/>
</dbReference>
<gene>
    <name evidence="2" type="ORF">CI109_105616</name>
</gene>
<reference evidence="2" key="1">
    <citation type="submission" date="2017-08" db="EMBL/GenBank/DDBJ databases">
        <authorList>
            <person name="Cuomo C."/>
            <person name="Billmyre B."/>
            <person name="Heitman J."/>
        </authorList>
    </citation>
    <scope>NUCLEOTIDE SEQUENCE</scope>
    <source>
        <strain evidence="2">CBS 12478</strain>
    </source>
</reference>
<protein>
    <submittedName>
        <fullName evidence="2">Uncharacterized protein</fullName>
    </submittedName>
</protein>
<dbReference type="Proteomes" id="UP000322225">
    <property type="component" value="Chromosome 10"/>
</dbReference>
<dbReference type="PROSITE" id="PS50966">
    <property type="entry name" value="ZF_SWIM"/>
    <property type="match status" value="1"/>
</dbReference>
<dbReference type="InterPro" id="IPR007527">
    <property type="entry name" value="Znf_SWIM"/>
</dbReference>
<dbReference type="AlphaFoldDB" id="A0A5M6C8A2"/>
<feature type="compositionally biased region" description="Pro residues" evidence="1">
    <location>
        <begin position="108"/>
        <end position="119"/>
    </location>
</feature>
<accession>A0A5M6C8A2</accession>
<proteinExistence type="predicted"/>
<dbReference type="GeneID" id="43587632"/>
<reference evidence="2" key="2">
    <citation type="submission" date="2024-01" db="EMBL/GenBank/DDBJ databases">
        <title>Comparative genomics of Cryptococcus and Kwoniella reveals pathogenesis evolution and contrasting modes of karyotype evolution via chromosome fusion or intercentromeric recombination.</title>
        <authorList>
            <person name="Coelho M.A."/>
            <person name="David-Palma M."/>
            <person name="Shea T."/>
            <person name="Bowers K."/>
            <person name="McGinley-Smith S."/>
            <person name="Mohammad A.W."/>
            <person name="Gnirke A."/>
            <person name="Yurkov A.M."/>
            <person name="Nowrousian M."/>
            <person name="Sun S."/>
            <person name="Cuomo C.A."/>
            <person name="Heitman J."/>
        </authorList>
    </citation>
    <scope>NUCLEOTIDE SEQUENCE</scope>
    <source>
        <strain evidence="2">CBS 12478</strain>
    </source>
</reference>
<feature type="region of interest" description="Disordered" evidence="1">
    <location>
        <begin position="76"/>
        <end position="146"/>
    </location>
</feature>
<feature type="compositionally biased region" description="Low complexity" evidence="1">
    <location>
        <begin position="96"/>
        <end position="107"/>
    </location>
</feature>
<sequence>MAPSDEFLLLAATLLEALPPSLPISDTLLLQLHGVFGPMLMSALQLVDKREVVKVTLPSDRHIYQVSSSTGKNYTLHLDPPLPIQPSFPPPPSTVLLDPDPNSTLSPPTTPNPDNPFNPDPYETPIRARPKSGNDDDDESKRKEEKFRRERVMKLASQLRRMYCPCAGFAYNSLAGERTVLCKHLLAVIVASKTGREVKAEVGLQGVAGLLGLER</sequence>
<dbReference type="GO" id="GO:0008270">
    <property type="term" value="F:zinc ion binding"/>
    <property type="evidence" value="ECO:0007669"/>
    <property type="project" value="InterPro"/>
</dbReference>
<organism evidence="2 3">
    <name type="scientific">Kwoniella shandongensis</name>
    <dbReference type="NCBI Taxonomy" id="1734106"/>
    <lineage>
        <taxon>Eukaryota</taxon>
        <taxon>Fungi</taxon>
        <taxon>Dikarya</taxon>
        <taxon>Basidiomycota</taxon>
        <taxon>Agaricomycotina</taxon>
        <taxon>Tremellomycetes</taxon>
        <taxon>Tremellales</taxon>
        <taxon>Cryptococcaceae</taxon>
        <taxon>Kwoniella</taxon>
    </lineage>
</organism>
<dbReference type="GO" id="GO:0000724">
    <property type="term" value="P:double-strand break repair via homologous recombination"/>
    <property type="evidence" value="ECO:0007669"/>
    <property type="project" value="TreeGrafter"/>
</dbReference>
<dbReference type="GO" id="GO:0097196">
    <property type="term" value="C:Shu complex"/>
    <property type="evidence" value="ECO:0007669"/>
    <property type="project" value="TreeGrafter"/>
</dbReference>
<keyword evidence="3" id="KW-1185">Reference proteome</keyword>
<dbReference type="RefSeq" id="XP_031862367.1">
    <property type="nucleotide sequence ID" value="XM_032003509.1"/>
</dbReference>
<dbReference type="OrthoDB" id="337581at2759"/>
<dbReference type="PANTHER" id="PTHR28498">
    <property type="entry name" value="ZINC FINGER SWIM DOMAIN-CONTAINING PROTEIN 7"/>
    <property type="match status" value="1"/>
</dbReference>
<dbReference type="KEGG" id="ksn:43587632"/>
<dbReference type="EMBL" id="CP144060">
    <property type="protein sequence ID" value="WWD21135.1"/>
    <property type="molecule type" value="Genomic_DNA"/>
</dbReference>
<name>A0A5M6C8A2_9TREE</name>
<evidence type="ECO:0000313" key="3">
    <source>
        <dbReference type="Proteomes" id="UP000322225"/>
    </source>
</evidence>
<evidence type="ECO:0000256" key="1">
    <source>
        <dbReference type="SAM" id="MobiDB-lite"/>
    </source>
</evidence>